<evidence type="ECO:0000313" key="2">
    <source>
        <dbReference type="EMBL" id="CAL6035187.1"/>
    </source>
</evidence>
<gene>
    <name evidence="2" type="ORF">HINF_LOCUS35810</name>
    <name evidence="1" type="ORF">HINF_LOCUS54424</name>
</gene>
<dbReference type="Proteomes" id="UP001642409">
    <property type="component" value="Unassembled WGS sequence"/>
</dbReference>
<dbReference type="EMBL" id="CATOUU010001009">
    <property type="protein sequence ID" value="CAI9966779.1"/>
    <property type="molecule type" value="Genomic_DNA"/>
</dbReference>
<name>A0AA86QVF1_9EUKA</name>
<evidence type="ECO:0000313" key="1">
    <source>
        <dbReference type="EMBL" id="CAI9966779.1"/>
    </source>
</evidence>
<evidence type="ECO:0000313" key="3">
    <source>
        <dbReference type="Proteomes" id="UP001642409"/>
    </source>
</evidence>
<sequence length="220" mass="24670">MQYFIVFNIDKYRIFQIRFIHTKQYVQQYISFGKCALICIKCDILVTKSTLILSAQGQLIGGLALEIEVAFQLTKTSVQVRMKSQHGAGLVQQIAKTIQQFTISETNLSVSSLSESETNGQIVSSLNITQNIQINNLITCSSLKVTGDSIYELNLSQGLQHDCNICSDNAVIVYGLCLIDLRFGQIVNETLQCVSPFEFNGTSCSCYSYGRWNCFFLFTM</sequence>
<comment type="caution">
    <text evidence="1">The sequence shown here is derived from an EMBL/GenBank/DDBJ whole genome shotgun (WGS) entry which is preliminary data.</text>
</comment>
<organism evidence="1">
    <name type="scientific">Hexamita inflata</name>
    <dbReference type="NCBI Taxonomy" id="28002"/>
    <lineage>
        <taxon>Eukaryota</taxon>
        <taxon>Metamonada</taxon>
        <taxon>Diplomonadida</taxon>
        <taxon>Hexamitidae</taxon>
        <taxon>Hexamitinae</taxon>
        <taxon>Hexamita</taxon>
    </lineage>
</organism>
<proteinExistence type="predicted"/>
<dbReference type="AlphaFoldDB" id="A0AA86QVF1"/>
<protein>
    <submittedName>
        <fullName evidence="2">Hypothetical_protein</fullName>
    </submittedName>
</protein>
<accession>A0AA86QVF1</accession>
<reference evidence="2 3" key="2">
    <citation type="submission" date="2024-07" db="EMBL/GenBank/DDBJ databases">
        <authorList>
            <person name="Akdeniz Z."/>
        </authorList>
    </citation>
    <scope>NUCLEOTIDE SEQUENCE [LARGE SCALE GENOMIC DNA]</scope>
</reference>
<reference evidence="1" key="1">
    <citation type="submission" date="2023-06" db="EMBL/GenBank/DDBJ databases">
        <authorList>
            <person name="Kurt Z."/>
        </authorList>
    </citation>
    <scope>NUCLEOTIDE SEQUENCE</scope>
</reference>
<dbReference type="EMBL" id="CAXDID020000130">
    <property type="protein sequence ID" value="CAL6035187.1"/>
    <property type="molecule type" value="Genomic_DNA"/>
</dbReference>
<keyword evidence="3" id="KW-1185">Reference proteome</keyword>